<keyword evidence="2" id="KW-1185">Reference proteome</keyword>
<protein>
    <submittedName>
        <fullName evidence="1">Uncharacterized protein</fullName>
    </submittedName>
</protein>
<organism evidence="1 2">
    <name type="scientific">Caerostris extrusa</name>
    <name type="common">Bark spider</name>
    <name type="synonym">Caerostris bankana</name>
    <dbReference type="NCBI Taxonomy" id="172846"/>
    <lineage>
        <taxon>Eukaryota</taxon>
        <taxon>Metazoa</taxon>
        <taxon>Ecdysozoa</taxon>
        <taxon>Arthropoda</taxon>
        <taxon>Chelicerata</taxon>
        <taxon>Arachnida</taxon>
        <taxon>Araneae</taxon>
        <taxon>Araneomorphae</taxon>
        <taxon>Entelegynae</taxon>
        <taxon>Araneoidea</taxon>
        <taxon>Araneidae</taxon>
        <taxon>Caerostris</taxon>
    </lineage>
</organism>
<reference evidence="1 2" key="1">
    <citation type="submission" date="2021-06" db="EMBL/GenBank/DDBJ databases">
        <title>Caerostris extrusa draft genome.</title>
        <authorList>
            <person name="Kono N."/>
            <person name="Arakawa K."/>
        </authorList>
    </citation>
    <scope>NUCLEOTIDE SEQUENCE [LARGE SCALE GENOMIC DNA]</scope>
</reference>
<accession>A0AAV4WVL1</accession>
<name>A0AAV4WVL1_CAEEX</name>
<evidence type="ECO:0000313" key="2">
    <source>
        <dbReference type="Proteomes" id="UP001054945"/>
    </source>
</evidence>
<comment type="caution">
    <text evidence="1">The sequence shown here is derived from an EMBL/GenBank/DDBJ whole genome shotgun (WGS) entry which is preliminary data.</text>
</comment>
<dbReference type="AlphaFoldDB" id="A0AAV4WVL1"/>
<evidence type="ECO:0000313" key="1">
    <source>
        <dbReference type="EMBL" id="GIY86531.1"/>
    </source>
</evidence>
<dbReference type="Proteomes" id="UP001054945">
    <property type="component" value="Unassembled WGS sequence"/>
</dbReference>
<sequence>MTTCPAMQAILEIGGKNLLTKVQITYEVEILMNNDGSSMLYHILIVALKEAVRCTVEDDPSSYYRFCIICIISIKSRLVRCFSCNGANLEQSNVIGYR</sequence>
<dbReference type="EMBL" id="BPLR01016811">
    <property type="protein sequence ID" value="GIY86531.1"/>
    <property type="molecule type" value="Genomic_DNA"/>
</dbReference>
<proteinExistence type="predicted"/>
<gene>
    <name evidence="1" type="ORF">CEXT_657811</name>
</gene>